<dbReference type="EMBL" id="JAINUG010000300">
    <property type="protein sequence ID" value="KAJ8379182.1"/>
    <property type="molecule type" value="Genomic_DNA"/>
</dbReference>
<gene>
    <name evidence="4" type="ORF">AAFF_G00230940</name>
</gene>
<feature type="region of interest" description="Disordered" evidence="3">
    <location>
        <begin position="51"/>
        <end position="82"/>
    </location>
</feature>
<dbReference type="GO" id="GO:0005737">
    <property type="term" value="C:cytoplasm"/>
    <property type="evidence" value="ECO:0007669"/>
    <property type="project" value="TreeGrafter"/>
</dbReference>
<dbReference type="AlphaFoldDB" id="A0AAD7RFE5"/>
<evidence type="ECO:0000256" key="2">
    <source>
        <dbReference type="ARBA" id="ARBA00022737"/>
    </source>
</evidence>
<feature type="non-terminal residue" evidence="4">
    <location>
        <position position="1"/>
    </location>
</feature>
<feature type="region of interest" description="Disordered" evidence="3">
    <location>
        <begin position="318"/>
        <end position="360"/>
    </location>
</feature>
<dbReference type="Pfam" id="PF00560">
    <property type="entry name" value="LRR_1"/>
    <property type="match status" value="1"/>
</dbReference>
<keyword evidence="5" id="KW-1185">Reference proteome</keyword>
<feature type="region of interest" description="Disordered" evidence="3">
    <location>
        <begin position="386"/>
        <end position="412"/>
    </location>
</feature>
<evidence type="ECO:0000313" key="5">
    <source>
        <dbReference type="Proteomes" id="UP001221898"/>
    </source>
</evidence>
<dbReference type="PANTHER" id="PTHR48051:SF38">
    <property type="entry name" value="LEUCINE RICH REPEATS AND CALPONIN HOMOLOGY DOMAIN CONTAINING 1"/>
    <property type="match status" value="1"/>
</dbReference>
<dbReference type="Proteomes" id="UP001221898">
    <property type="component" value="Unassembled WGS sequence"/>
</dbReference>
<dbReference type="InterPro" id="IPR001611">
    <property type="entry name" value="Leu-rich_rpt"/>
</dbReference>
<keyword evidence="2" id="KW-0677">Repeat</keyword>
<organism evidence="4 5">
    <name type="scientific">Aldrovandia affinis</name>
    <dbReference type="NCBI Taxonomy" id="143900"/>
    <lineage>
        <taxon>Eukaryota</taxon>
        <taxon>Metazoa</taxon>
        <taxon>Chordata</taxon>
        <taxon>Craniata</taxon>
        <taxon>Vertebrata</taxon>
        <taxon>Euteleostomi</taxon>
        <taxon>Actinopterygii</taxon>
        <taxon>Neopterygii</taxon>
        <taxon>Teleostei</taxon>
        <taxon>Notacanthiformes</taxon>
        <taxon>Halosauridae</taxon>
        <taxon>Aldrovandia</taxon>
    </lineage>
</organism>
<feature type="compositionally biased region" description="Low complexity" evidence="3">
    <location>
        <begin position="61"/>
        <end position="77"/>
    </location>
</feature>
<dbReference type="SMART" id="SM00364">
    <property type="entry name" value="LRR_BAC"/>
    <property type="match status" value="4"/>
</dbReference>
<evidence type="ECO:0000256" key="3">
    <source>
        <dbReference type="SAM" id="MobiDB-lite"/>
    </source>
</evidence>
<evidence type="ECO:0000313" key="4">
    <source>
        <dbReference type="EMBL" id="KAJ8379182.1"/>
    </source>
</evidence>
<dbReference type="InterPro" id="IPR050216">
    <property type="entry name" value="LRR_domain-containing"/>
</dbReference>
<evidence type="ECO:0000256" key="1">
    <source>
        <dbReference type="ARBA" id="ARBA00022614"/>
    </source>
</evidence>
<comment type="caution">
    <text evidence="4">The sequence shown here is derived from an EMBL/GenBank/DDBJ whole genome shotgun (WGS) entry which is preliminary data.</text>
</comment>
<accession>A0AAD7RFE5</accession>
<protein>
    <submittedName>
        <fullName evidence="4">Uncharacterized protein</fullName>
    </submittedName>
</protein>
<feature type="compositionally biased region" description="Basic and acidic residues" evidence="3">
    <location>
        <begin position="399"/>
        <end position="408"/>
    </location>
</feature>
<dbReference type="Gene3D" id="3.80.10.10">
    <property type="entry name" value="Ribonuclease Inhibitor"/>
    <property type="match status" value="1"/>
</dbReference>
<dbReference type="SMART" id="SM00369">
    <property type="entry name" value="LRR_TYP"/>
    <property type="match status" value="4"/>
</dbReference>
<proteinExistence type="predicted"/>
<feature type="non-terminal residue" evidence="4">
    <location>
        <position position="531"/>
    </location>
</feature>
<name>A0AAD7RFE5_9TELE</name>
<dbReference type="InterPro" id="IPR032675">
    <property type="entry name" value="LRR_dom_sf"/>
</dbReference>
<dbReference type="Pfam" id="PF13855">
    <property type="entry name" value="LRR_8"/>
    <property type="match status" value="1"/>
</dbReference>
<dbReference type="PROSITE" id="PS51450">
    <property type="entry name" value="LRR"/>
    <property type="match status" value="2"/>
</dbReference>
<dbReference type="FunFam" id="3.80.10.10:FF:000081">
    <property type="entry name" value="leucine-rich repeat and calponin homology domain-containing protein 4 isoform X2"/>
    <property type="match status" value="1"/>
</dbReference>
<keyword evidence="1" id="KW-0433">Leucine-rich repeat</keyword>
<dbReference type="InterPro" id="IPR003591">
    <property type="entry name" value="Leu-rich_rpt_typical-subtyp"/>
</dbReference>
<dbReference type="PANTHER" id="PTHR48051">
    <property type="match status" value="1"/>
</dbReference>
<dbReference type="SUPFAM" id="SSF52058">
    <property type="entry name" value="L domain-like"/>
    <property type="match status" value="1"/>
</dbReference>
<reference evidence="4" key="1">
    <citation type="journal article" date="2023" name="Science">
        <title>Genome structures resolve the early diversification of teleost fishes.</title>
        <authorList>
            <person name="Parey E."/>
            <person name="Louis A."/>
            <person name="Montfort J."/>
            <person name="Bouchez O."/>
            <person name="Roques C."/>
            <person name="Iampietro C."/>
            <person name="Lluch J."/>
            <person name="Castinel A."/>
            <person name="Donnadieu C."/>
            <person name="Desvignes T."/>
            <person name="Floi Bucao C."/>
            <person name="Jouanno E."/>
            <person name="Wen M."/>
            <person name="Mejri S."/>
            <person name="Dirks R."/>
            <person name="Jansen H."/>
            <person name="Henkel C."/>
            <person name="Chen W.J."/>
            <person name="Zahm M."/>
            <person name="Cabau C."/>
            <person name="Klopp C."/>
            <person name="Thompson A.W."/>
            <person name="Robinson-Rechavi M."/>
            <person name="Braasch I."/>
            <person name="Lecointre G."/>
            <person name="Bobe J."/>
            <person name="Postlethwait J.H."/>
            <person name="Berthelot C."/>
            <person name="Roest Crollius H."/>
            <person name="Guiguen Y."/>
        </authorList>
    </citation>
    <scope>NUCLEOTIDE SEQUENCE</scope>
    <source>
        <strain evidence="4">NC1722</strain>
    </source>
</reference>
<sequence length="531" mass="58392">ASQRSRSRGEVADEIRAPLESPSDFSCGYKITAHLFLYYFLRNKDQGHDMAMLGADSRPHSQLASGSAQSTSGSSSSHNNMPLSRGLQRALEEAANSGMLNLSGRKLKEFPRSALNHDLSDTVEADLSRNRLTDVPSEVCHFVALESLNLYHNCIRTIPDTIISLQTLTSLDLSRNQISTLPVCVCGLPLRVLNASNNRLGALPEAISKLRDLMELDVSWELLNVRRNFLSTLPEDLAELPLVKLDVSCNKVTSVPLCYRKMTQLQSLRLDNNPLHSPPAQICMKGKVHIFKYLAMEACRSDKMADSLFLPVMDGLSHPSSGSTEDIEQNKRQDTDSGVGSDNGDKRLSATEPSDEDSLSLSVPIMSHITEEQDLSKDDSIDNISALTVDPQPGYVPGRDSDGSEGRAEPFGSRLSGLTSPFLSYIKGRAADFSEPLRIEEDISWASEQTWVHLSPPPPSISHSLFLFLSVSLSPSLYIFSPAQCLSASLFHTWFLPQAGAHSKKENNSSIIMYYSLSLFHLSPFHPPSTS</sequence>